<name>A0ABU6YU10_9FABA</name>
<evidence type="ECO:0000256" key="1">
    <source>
        <dbReference type="SAM" id="MobiDB-lite"/>
    </source>
</evidence>
<feature type="compositionally biased region" description="Basic and acidic residues" evidence="1">
    <location>
        <begin position="355"/>
        <end position="366"/>
    </location>
</feature>
<dbReference type="PANTHER" id="PTHR33144:SF45">
    <property type="entry name" value="TRANSPOSASE TNP1_EN_SPM-LIKE DOMAIN-CONTAINING PROTEIN"/>
    <property type="match status" value="1"/>
</dbReference>
<feature type="compositionally biased region" description="Basic and acidic residues" evidence="1">
    <location>
        <begin position="211"/>
        <end position="221"/>
    </location>
</feature>
<feature type="compositionally biased region" description="Acidic residues" evidence="1">
    <location>
        <begin position="10"/>
        <end position="24"/>
    </location>
</feature>
<organism evidence="2 3">
    <name type="scientific">Stylosanthes scabra</name>
    <dbReference type="NCBI Taxonomy" id="79078"/>
    <lineage>
        <taxon>Eukaryota</taxon>
        <taxon>Viridiplantae</taxon>
        <taxon>Streptophyta</taxon>
        <taxon>Embryophyta</taxon>
        <taxon>Tracheophyta</taxon>
        <taxon>Spermatophyta</taxon>
        <taxon>Magnoliopsida</taxon>
        <taxon>eudicotyledons</taxon>
        <taxon>Gunneridae</taxon>
        <taxon>Pentapetalae</taxon>
        <taxon>rosids</taxon>
        <taxon>fabids</taxon>
        <taxon>Fabales</taxon>
        <taxon>Fabaceae</taxon>
        <taxon>Papilionoideae</taxon>
        <taxon>50 kb inversion clade</taxon>
        <taxon>dalbergioids sensu lato</taxon>
        <taxon>Dalbergieae</taxon>
        <taxon>Pterocarpus clade</taxon>
        <taxon>Stylosanthes</taxon>
    </lineage>
</organism>
<reference evidence="2 3" key="1">
    <citation type="journal article" date="2023" name="Plants (Basel)">
        <title>Bridging the Gap: Combining Genomics and Transcriptomics Approaches to Understand Stylosanthes scabra, an Orphan Legume from the Brazilian Caatinga.</title>
        <authorList>
            <person name="Ferreira-Neto J.R.C."/>
            <person name="da Silva M.D."/>
            <person name="Binneck E."/>
            <person name="de Melo N.F."/>
            <person name="da Silva R.H."/>
            <person name="de Melo A.L.T.M."/>
            <person name="Pandolfi V."/>
            <person name="Bustamante F.O."/>
            <person name="Brasileiro-Vidal A.C."/>
            <person name="Benko-Iseppon A.M."/>
        </authorList>
    </citation>
    <scope>NUCLEOTIDE SEQUENCE [LARGE SCALE GENOMIC DNA]</scope>
    <source>
        <tissue evidence="2">Leaves</tissue>
    </source>
</reference>
<dbReference type="Proteomes" id="UP001341840">
    <property type="component" value="Unassembled WGS sequence"/>
</dbReference>
<gene>
    <name evidence="2" type="ORF">PIB30_091117</name>
</gene>
<protein>
    <recommendedName>
        <fullName evidence="4">Transposase, Ptta/En/Spm, plant</fullName>
    </recommendedName>
</protein>
<proteinExistence type="predicted"/>
<evidence type="ECO:0000313" key="2">
    <source>
        <dbReference type="EMBL" id="MED6213217.1"/>
    </source>
</evidence>
<comment type="caution">
    <text evidence="2">The sequence shown here is derived from an EMBL/GenBank/DDBJ whole genome shotgun (WGS) entry which is preliminary data.</text>
</comment>
<dbReference type="EMBL" id="JASCZI010243455">
    <property type="protein sequence ID" value="MED6213217.1"/>
    <property type="molecule type" value="Genomic_DNA"/>
</dbReference>
<keyword evidence="3" id="KW-1185">Reference proteome</keyword>
<dbReference type="Pfam" id="PF03004">
    <property type="entry name" value="Transposase_24"/>
    <property type="match status" value="1"/>
</dbReference>
<dbReference type="InterPro" id="IPR004252">
    <property type="entry name" value="Probable_transposase_24"/>
</dbReference>
<feature type="region of interest" description="Disordered" evidence="1">
    <location>
        <begin position="211"/>
        <end position="251"/>
    </location>
</feature>
<sequence length="379" mass="43660">MNQAVVDNADREDEDYLPDADETASFDDHLDNLFAKQDAREQNKGKRRKDNDWWSVEVIEDGVIRPLKQSVFDAVTIPPGRKIVLRFNESYQAIGESGGILSGYLGGLGADFTKFPISMKSWREMKEYKETVYNDVIKPTFHFEDPTGEIKKDILKRLGKLWKDTRSNLFHTFYVDTKSEDENVKKHKPPGVDPEHWRFFLRYRLSEDTQEKCSKNAENRSKQTYTHTGGSMSLARRREEEERTQGKKFSRGEIWTMTHKKKDGSYIHEDARTVAEAIQVIERCDQSTKELSHNDSLAQVLGKEHPGRVRGMGAGPCPTQIMKHGTQNTRVASHVNVEEYKREIVELKAEAAEEKKKRQSMEHIWDDPVAARVDGVEVE</sequence>
<feature type="compositionally biased region" description="Basic and acidic residues" evidence="1">
    <location>
        <begin position="236"/>
        <end position="245"/>
    </location>
</feature>
<dbReference type="PANTHER" id="PTHR33144">
    <property type="entry name" value="OS10G0409366 PROTEIN-RELATED"/>
    <property type="match status" value="1"/>
</dbReference>
<accession>A0ABU6YU10</accession>
<evidence type="ECO:0000313" key="3">
    <source>
        <dbReference type="Proteomes" id="UP001341840"/>
    </source>
</evidence>
<feature type="region of interest" description="Disordered" evidence="1">
    <location>
        <begin position="355"/>
        <end position="379"/>
    </location>
</feature>
<feature type="region of interest" description="Disordered" evidence="1">
    <location>
        <begin position="1"/>
        <end position="24"/>
    </location>
</feature>
<feature type="compositionally biased region" description="Polar residues" evidence="1">
    <location>
        <begin position="222"/>
        <end position="231"/>
    </location>
</feature>
<evidence type="ECO:0008006" key="4">
    <source>
        <dbReference type="Google" id="ProtNLM"/>
    </source>
</evidence>